<dbReference type="GO" id="GO:0000049">
    <property type="term" value="F:tRNA binding"/>
    <property type="evidence" value="ECO:0007669"/>
    <property type="project" value="TreeGrafter"/>
</dbReference>
<dbReference type="GO" id="GO:0005634">
    <property type="term" value="C:nucleus"/>
    <property type="evidence" value="ECO:0007669"/>
    <property type="project" value="TreeGrafter"/>
</dbReference>
<dbReference type="FunFam" id="3.40.50.150:FF:000219">
    <property type="entry name" value="tRNA (Carboxymethyluridine(34)-5-O)-methyltransferase"/>
    <property type="match status" value="1"/>
</dbReference>
<dbReference type="EC" id="2.1.1.229" evidence="4"/>
<dbReference type="GO" id="GO:0030488">
    <property type="term" value="P:tRNA methylation"/>
    <property type="evidence" value="ECO:0007669"/>
    <property type="project" value="TreeGrafter"/>
</dbReference>
<evidence type="ECO:0000259" key="3">
    <source>
        <dbReference type="Pfam" id="PF08241"/>
    </source>
</evidence>
<dbReference type="InterPro" id="IPR029063">
    <property type="entry name" value="SAM-dependent_MTases_sf"/>
</dbReference>
<keyword evidence="1 4" id="KW-0489">Methyltransferase</keyword>
<dbReference type="Pfam" id="PF08241">
    <property type="entry name" value="Methyltransf_11"/>
    <property type="match status" value="1"/>
</dbReference>
<dbReference type="GO" id="GO:0002098">
    <property type="term" value="P:tRNA wobble uridine modification"/>
    <property type="evidence" value="ECO:0007669"/>
    <property type="project" value="TreeGrafter"/>
</dbReference>
<dbReference type="PANTHER" id="PTHR13069:SF21">
    <property type="entry name" value="ALKYLATED DNA REPAIR PROTEIN ALKB HOMOLOG 8"/>
    <property type="match status" value="1"/>
</dbReference>
<organism evidence="4 5">
    <name type="scientific">Exophiala dermatitidis</name>
    <name type="common">Black yeast-like fungus</name>
    <name type="synonym">Wangiella dermatitidis</name>
    <dbReference type="NCBI Taxonomy" id="5970"/>
    <lineage>
        <taxon>Eukaryota</taxon>
        <taxon>Fungi</taxon>
        <taxon>Dikarya</taxon>
        <taxon>Ascomycota</taxon>
        <taxon>Pezizomycotina</taxon>
        <taxon>Eurotiomycetes</taxon>
        <taxon>Chaetothyriomycetidae</taxon>
        <taxon>Chaetothyriales</taxon>
        <taxon>Herpotrichiellaceae</taxon>
        <taxon>Exophiala</taxon>
    </lineage>
</organism>
<dbReference type="GO" id="GO:0005737">
    <property type="term" value="C:cytoplasm"/>
    <property type="evidence" value="ECO:0007669"/>
    <property type="project" value="TreeGrafter"/>
</dbReference>
<dbReference type="PANTHER" id="PTHR13069">
    <property type="entry name" value="ALKYLATED DNA REPAIR PROTEIN ALKB HOMOLOG 8"/>
    <property type="match status" value="1"/>
</dbReference>
<dbReference type="InterPro" id="IPR051422">
    <property type="entry name" value="AlkB_tRNA_MeTrf/Diox"/>
</dbReference>
<dbReference type="EMBL" id="JAJGCB010000031">
    <property type="protein sequence ID" value="KAJ8986841.1"/>
    <property type="molecule type" value="Genomic_DNA"/>
</dbReference>
<keyword evidence="2 4" id="KW-0808">Transferase</keyword>
<dbReference type="SUPFAM" id="SSF53335">
    <property type="entry name" value="S-adenosyl-L-methionine-dependent methyltransferases"/>
    <property type="match status" value="1"/>
</dbReference>
<reference evidence="4" key="1">
    <citation type="submission" date="2023-01" db="EMBL/GenBank/DDBJ databases">
        <title>Exophiala dermititidis isolated from Cystic Fibrosis Patient.</title>
        <authorList>
            <person name="Kurbessoian T."/>
            <person name="Crocker A."/>
            <person name="Murante D."/>
            <person name="Hogan D.A."/>
            <person name="Stajich J.E."/>
        </authorList>
    </citation>
    <scope>NUCLEOTIDE SEQUENCE</scope>
    <source>
        <strain evidence="4">Ex8</strain>
    </source>
</reference>
<dbReference type="Gene3D" id="3.40.50.150">
    <property type="entry name" value="Vaccinia Virus protein VP39"/>
    <property type="match status" value="1"/>
</dbReference>
<dbReference type="Proteomes" id="UP001161757">
    <property type="component" value="Unassembled WGS sequence"/>
</dbReference>
<comment type="caution">
    <text evidence="4">The sequence shown here is derived from an EMBL/GenBank/DDBJ whole genome shotgun (WGS) entry which is preliminary data.</text>
</comment>
<protein>
    <submittedName>
        <fullName evidence="4">tRNA methyltransferase, has a role in tRNA modification</fullName>
        <ecNumber evidence="4">2.1.1.229</ecNumber>
    </submittedName>
</protein>
<name>A0AAN6EKC1_EXODE</name>
<dbReference type="InterPro" id="IPR013216">
    <property type="entry name" value="Methyltransf_11"/>
</dbReference>
<feature type="domain" description="Methyltransferase type 11" evidence="3">
    <location>
        <begin position="57"/>
        <end position="137"/>
    </location>
</feature>
<sequence length="238" mass="26738">MAERSSGDGDDSELQYESKHVHEVYDRIATHFSSTRYKPWPVVDEFLRNLPVGAVGLDVGCGNGKYLVVNKNVFIVASDRSNALVDIARQHQPHDAIVADTLSLPHPAFRFDFAISIAVIHHLSTVERRVQAIRTILHTLRRPVEGSGGGQALIFVWALEQKNSRRGWDQGDQQDVLVPWVLKPDKPTAPDAPPQTYQRYYHLYHKGELEDNAVAAGARILKSGYDRDNWWVVIAPNA</sequence>
<dbReference type="GO" id="GO:0008757">
    <property type="term" value="F:S-adenosylmethionine-dependent methyltransferase activity"/>
    <property type="evidence" value="ECO:0007669"/>
    <property type="project" value="InterPro"/>
</dbReference>
<proteinExistence type="predicted"/>
<evidence type="ECO:0000256" key="1">
    <source>
        <dbReference type="ARBA" id="ARBA00022603"/>
    </source>
</evidence>
<accession>A0AAN6EKC1</accession>
<dbReference type="GO" id="GO:0106335">
    <property type="term" value="F:tRNA (5-carboxymethyluridine(34)-5-O)-methyltransferase activity"/>
    <property type="evidence" value="ECO:0007669"/>
    <property type="project" value="UniProtKB-EC"/>
</dbReference>
<evidence type="ECO:0000313" key="4">
    <source>
        <dbReference type="EMBL" id="KAJ8986841.1"/>
    </source>
</evidence>
<evidence type="ECO:0000313" key="5">
    <source>
        <dbReference type="Proteomes" id="UP001161757"/>
    </source>
</evidence>
<evidence type="ECO:0000256" key="2">
    <source>
        <dbReference type="ARBA" id="ARBA00022679"/>
    </source>
</evidence>
<dbReference type="CDD" id="cd02440">
    <property type="entry name" value="AdoMet_MTases"/>
    <property type="match status" value="1"/>
</dbReference>
<dbReference type="AlphaFoldDB" id="A0AAN6EKC1"/>
<gene>
    <name evidence="4" type="primary">TRM9</name>
    <name evidence="4" type="ORF">HRR80_009142</name>
</gene>